<organism evidence="2 3">
    <name type="scientific">Enterobacter dykesii</name>
    <dbReference type="NCBI Taxonomy" id="2797506"/>
    <lineage>
        <taxon>Bacteria</taxon>
        <taxon>Pseudomonadati</taxon>
        <taxon>Pseudomonadota</taxon>
        <taxon>Gammaproteobacteria</taxon>
        <taxon>Enterobacterales</taxon>
        <taxon>Enterobacteriaceae</taxon>
        <taxon>Enterobacter</taxon>
    </lineage>
</organism>
<gene>
    <name evidence="2" type="ORF">F0320_14380</name>
</gene>
<evidence type="ECO:0000313" key="2">
    <source>
        <dbReference type="EMBL" id="XBN38508.1"/>
    </source>
</evidence>
<keyword evidence="3" id="KW-1185">Reference proteome</keyword>
<name>A0AAU7IXF6_9ENTR</name>
<evidence type="ECO:0000256" key="1">
    <source>
        <dbReference type="SAM" id="MobiDB-lite"/>
    </source>
</evidence>
<evidence type="ECO:0008006" key="4">
    <source>
        <dbReference type="Google" id="ProtNLM"/>
    </source>
</evidence>
<evidence type="ECO:0000313" key="3">
    <source>
        <dbReference type="Proteomes" id="UP000323234"/>
    </source>
</evidence>
<feature type="compositionally biased region" description="Low complexity" evidence="1">
    <location>
        <begin position="185"/>
        <end position="196"/>
    </location>
</feature>
<reference evidence="2" key="1">
    <citation type="submission" date="2023-05" db="EMBL/GenBank/DDBJ databases">
        <title>Complete genome sequence data from fresh produce 2nd batch.</title>
        <authorList>
            <person name="Stein M."/>
            <person name="Cho G.-S."/>
            <person name="Brinks E."/>
            <person name="Franz C.M.A.P."/>
        </authorList>
    </citation>
    <scope>NUCLEOTIDE SEQUENCE [LARGE SCALE GENOMIC DNA]</scope>
    <source>
        <strain evidence="2">E1</strain>
    </source>
</reference>
<sequence length="362" mass="40232">MFNNATNNNRTQQGETTMGNKKTDTYDVIYSSIRRITKLRTPEGEIRFTATMKLIYAYIWTFQENKDRGNNDPIHTNTNVIAWEMGVSEKTVIDALKALDDAKVVIKRTEKVRGNVNSSNYVAIPPASVAALGITPPHPNESTSKPKKKKAAEPTNEENKGDDEQAQQQEHGQQSPDVSPTASEPVQQADSVASASAEDDPEQRSGFSQPASDSSDDVSAHDAVNSSETPQRADIFDLKLWRENGPDDFGFMEYGAEHGETDVDRVVALIDQHYFEALKQITIFDEDGVVTEEFINALSGDAAPNRNADGSLQSIKYVYWVARHSQDEREGIPVRTREEYMAEAGPEHIPAHLLPKEHRAET</sequence>
<proteinExistence type="predicted"/>
<feature type="compositionally biased region" description="Polar residues" evidence="1">
    <location>
        <begin position="175"/>
        <end position="184"/>
    </location>
</feature>
<dbReference type="KEGG" id="edy:F0320_14380"/>
<feature type="region of interest" description="Disordered" evidence="1">
    <location>
        <begin position="1"/>
        <end position="20"/>
    </location>
</feature>
<dbReference type="Proteomes" id="UP000323234">
    <property type="component" value="Chromosome"/>
</dbReference>
<feature type="region of interest" description="Disordered" evidence="1">
    <location>
        <begin position="132"/>
        <end position="231"/>
    </location>
</feature>
<dbReference type="AlphaFoldDB" id="A0AAU7IXF6"/>
<dbReference type="EMBL" id="CP126604">
    <property type="protein sequence ID" value="XBN38508.1"/>
    <property type="molecule type" value="Genomic_DNA"/>
</dbReference>
<accession>A0AAU7IXF6</accession>
<protein>
    <recommendedName>
        <fullName evidence="4">Replication protein</fullName>
    </recommendedName>
</protein>
<dbReference type="RefSeq" id="WP_149323824.1">
    <property type="nucleotide sequence ID" value="NZ_CP126604.1"/>
</dbReference>